<dbReference type="Gene3D" id="2.30.130.40">
    <property type="entry name" value="LON domain-like"/>
    <property type="match status" value="1"/>
</dbReference>
<dbReference type="EMBL" id="VFIY01000015">
    <property type="protein sequence ID" value="TPD59161.1"/>
    <property type="molecule type" value="Genomic_DNA"/>
</dbReference>
<dbReference type="Pfam" id="PF02190">
    <property type="entry name" value="LON_substr_bdg"/>
    <property type="match status" value="1"/>
</dbReference>
<comment type="caution">
    <text evidence="2">The sequence shown here is derived from an EMBL/GenBank/DDBJ whole genome shotgun (WGS) entry which is preliminary data.</text>
</comment>
<dbReference type="AlphaFoldDB" id="A0A501PGP7"/>
<gene>
    <name evidence="2" type="ORF">FIV46_13105</name>
</gene>
<dbReference type="PANTHER" id="PTHR46732:SF8">
    <property type="entry name" value="ATP-DEPENDENT PROTEASE LA (LON) DOMAIN PROTEIN"/>
    <property type="match status" value="1"/>
</dbReference>
<dbReference type="SMART" id="SM00464">
    <property type="entry name" value="LON"/>
    <property type="match status" value="1"/>
</dbReference>
<dbReference type="PANTHER" id="PTHR46732">
    <property type="entry name" value="ATP-DEPENDENT PROTEASE LA (LON) DOMAIN PROTEIN"/>
    <property type="match status" value="1"/>
</dbReference>
<protein>
    <submittedName>
        <fullName evidence="2">Peptidase S16</fullName>
    </submittedName>
</protein>
<feature type="domain" description="Lon N-terminal" evidence="1">
    <location>
        <begin position="11"/>
        <end position="218"/>
    </location>
</feature>
<organism evidence="2 3">
    <name type="scientific">Emcibacter nanhaiensis</name>
    <dbReference type="NCBI Taxonomy" id="1505037"/>
    <lineage>
        <taxon>Bacteria</taxon>
        <taxon>Pseudomonadati</taxon>
        <taxon>Pseudomonadota</taxon>
        <taxon>Alphaproteobacteria</taxon>
        <taxon>Emcibacterales</taxon>
        <taxon>Emcibacteraceae</taxon>
        <taxon>Emcibacter</taxon>
    </lineage>
</organism>
<proteinExistence type="predicted"/>
<accession>A0A501PGP7</accession>
<dbReference type="PROSITE" id="PS51787">
    <property type="entry name" value="LON_N"/>
    <property type="match status" value="1"/>
</dbReference>
<reference evidence="3" key="1">
    <citation type="submission" date="2019-06" db="EMBL/GenBank/DDBJ databases">
        <title>The complete genome of Emcibacter congregatus ZYLT.</title>
        <authorList>
            <person name="Zhao Z."/>
        </authorList>
    </citation>
    <scope>NUCLEOTIDE SEQUENCE [LARGE SCALE GENOMIC DNA]</scope>
    <source>
        <strain evidence="3">MCCC 1A06723</strain>
    </source>
</reference>
<dbReference type="InterPro" id="IPR003111">
    <property type="entry name" value="Lon_prtase_N"/>
</dbReference>
<evidence type="ECO:0000313" key="2">
    <source>
        <dbReference type="EMBL" id="TPD59161.1"/>
    </source>
</evidence>
<dbReference type="InterPro" id="IPR015947">
    <property type="entry name" value="PUA-like_sf"/>
</dbReference>
<name>A0A501PGP7_9PROT</name>
<evidence type="ECO:0000313" key="3">
    <source>
        <dbReference type="Proteomes" id="UP000319148"/>
    </source>
</evidence>
<keyword evidence="3" id="KW-1185">Reference proteome</keyword>
<dbReference type="SUPFAM" id="SSF88697">
    <property type="entry name" value="PUA domain-like"/>
    <property type="match status" value="1"/>
</dbReference>
<evidence type="ECO:0000259" key="1">
    <source>
        <dbReference type="PROSITE" id="PS51787"/>
    </source>
</evidence>
<sequence>MFGLEELPDVIPVFPLTRALLLPKSQLYLNIFEPRYLEMVEHAREGQGVIGMIQPLPMEGVGPAGLALDNIGRGPETPPLYGSGCLGMISSFEQTKDGQVTLMLTGLSRFDVVEELPQRHLYRELRVSYDNYTEDCGAPPRSPDIDRYRLEGLLLKSLEARGLSADWGDFFEQAEDEVLINELAKYCVTSSGEAQAVLEARSLKDRFDLMVNLLEINLADPSGSADKHYH</sequence>
<dbReference type="InterPro" id="IPR046336">
    <property type="entry name" value="Lon_prtase_N_sf"/>
</dbReference>
<dbReference type="Proteomes" id="UP000319148">
    <property type="component" value="Unassembled WGS sequence"/>
</dbReference>
<dbReference type="RefSeq" id="WP_139941380.1">
    <property type="nucleotide sequence ID" value="NZ_JBHSYP010000002.1"/>
</dbReference>
<dbReference type="OrthoDB" id="9806457at2"/>